<comment type="caution">
    <text evidence="1">The sequence shown here is derived from an EMBL/GenBank/DDBJ whole genome shotgun (WGS) entry which is preliminary data.</text>
</comment>
<name>A0A4U8ULA1_STECR</name>
<reference evidence="1 2" key="1">
    <citation type="journal article" date="2015" name="Genome Biol.">
        <title>Comparative genomics of Steinernema reveals deeply conserved gene regulatory networks.</title>
        <authorList>
            <person name="Dillman A.R."/>
            <person name="Macchietto M."/>
            <person name="Porter C.F."/>
            <person name="Rogers A."/>
            <person name="Williams B."/>
            <person name="Antoshechkin I."/>
            <person name="Lee M.M."/>
            <person name="Goodwin Z."/>
            <person name="Lu X."/>
            <person name="Lewis E.E."/>
            <person name="Goodrich-Blair H."/>
            <person name="Stock S.P."/>
            <person name="Adams B.J."/>
            <person name="Sternberg P.W."/>
            <person name="Mortazavi A."/>
        </authorList>
    </citation>
    <scope>NUCLEOTIDE SEQUENCE [LARGE SCALE GENOMIC DNA]</scope>
    <source>
        <strain evidence="1 2">ALL</strain>
    </source>
</reference>
<gene>
    <name evidence="1" type="ORF">L596_001512</name>
</gene>
<sequence length="66" mass="7211">MPSRKCFLFALFTNRPTSRRRVKGDLVFARRFPKTVSSSVCSTQLSAVAIAASQLLLADCSSSELS</sequence>
<proteinExistence type="predicted"/>
<organism evidence="1 2">
    <name type="scientific">Steinernema carpocapsae</name>
    <name type="common">Entomopathogenic nematode</name>
    <dbReference type="NCBI Taxonomy" id="34508"/>
    <lineage>
        <taxon>Eukaryota</taxon>
        <taxon>Metazoa</taxon>
        <taxon>Ecdysozoa</taxon>
        <taxon>Nematoda</taxon>
        <taxon>Chromadorea</taxon>
        <taxon>Rhabditida</taxon>
        <taxon>Tylenchina</taxon>
        <taxon>Panagrolaimomorpha</taxon>
        <taxon>Strongyloidoidea</taxon>
        <taxon>Steinernematidae</taxon>
        <taxon>Steinernema</taxon>
    </lineage>
</organism>
<evidence type="ECO:0000313" key="2">
    <source>
        <dbReference type="Proteomes" id="UP000298663"/>
    </source>
</evidence>
<accession>A0A4U8ULA1</accession>
<dbReference type="AlphaFoldDB" id="A0A4U8ULA1"/>
<dbReference type="EMBL" id="AZBU02000001">
    <property type="protein sequence ID" value="TMS33820.1"/>
    <property type="molecule type" value="Genomic_DNA"/>
</dbReference>
<keyword evidence="2" id="KW-1185">Reference proteome</keyword>
<dbReference type="Proteomes" id="UP000298663">
    <property type="component" value="Unassembled WGS sequence"/>
</dbReference>
<protein>
    <submittedName>
        <fullName evidence="1">Uncharacterized protein</fullName>
    </submittedName>
</protein>
<reference evidence="1 2" key="2">
    <citation type="journal article" date="2019" name="G3 (Bethesda)">
        <title>Hybrid Assembly of the Genome of the Entomopathogenic Nematode Steinernema carpocapsae Identifies the X-Chromosome.</title>
        <authorList>
            <person name="Serra L."/>
            <person name="Macchietto M."/>
            <person name="Macias-Munoz A."/>
            <person name="McGill C.J."/>
            <person name="Rodriguez I.M."/>
            <person name="Rodriguez B."/>
            <person name="Murad R."/>
            <person name="Mortazavi A."/>
        </authorList>
    </citation>
    <scope>NUCLEOTIDE SEQUENCE [LARGE SCALE GENOMIC DNA]</scope>
    <source>
        <strain evidence="1 2">ALL</strain>
    </source>
</reference>
<evidence type="ECO:0000313" key="1">
    <source>
        <dbReference type="EMBL" id="TMS33820.1"/>
    </source>
</evidence>